<evidence type="ECO:0000313" key="1">
    <source>
        <dbReference type="EMBL" id="TWT81208.1"/>
    </source>
</evidence>
<dbReference type="AlphaFoldDB" id="A0A5C5Z1F4"/>
<gene>
    <name evidence="1" type="ORF">CA13_26570</name>
</gene>
<comment type="caution">
    <text evidence="1">The sequence shown here is derived from an EMBL/GenBank/DDBJ whole genome shotgun (WGS) entry which is preliminary data.</text>
</comment>
<protein>
    <submittedName>
        <fullName evidence="1">Uncharacterized protein</fullName>
    </submittedName>
</protein>
<dbReference type="Proteomes" id="UP000315010">
    <property type="component" value="Unassembled WGS sequence"/>
</dbReference>
<reference evidence="1 2" key="1">
    <citation type="submission" date="2019-02" db="EMBL/GenBank/DDBJ databases">
        <title>Deep-cultivation of Planctomycetes and their phenomic and genomic characterization uncovers novel biology.</title>
        <authorList>
            <person name="Wiegand S."/>
            <person name="Jogler M."/>
            <person name="Boedeker C."/>
            <person name="Pinto D."/>
            <person name="Vollmers J."/>
            <person name="Rivas-Marin E."/>
            <person name="Kohn T."/>
            <person name="Peeters S.H."/>
            <person name="Heuer A."/>
            <person name="Rast P."/>
            <person name="Oberbeckmann S."/>
            <person name="Bunk B."/>
            <person name="Jeske O."/>
            <person name="Meyerdierks A."/>
            <person name="Storesund J.E."/>
            <person name="Kallscheuer N."/>
            <person name="Luecker S."/>
            <person name="Lage O.M."/>
            <person name="Pohl T."/>
            <person name="Merkel B.J."/>
            <person name="Hornburger P."/>
            <person name="Mueller R.-W."/>
            <person name="Bruemmer F."/>
            <person name="Labrenz M."/>
            <person name="Spormann A.M."/>
            <person name="Op Den Camp H."/>
            <person name="Overmann J."/>
            <person name="Amann R."/>
            <person name="Jetten M.S.M."/>
            <person name="Mascher T."/>
            <person name="Medema M.H."/>
            <person name="Devos D.P."/>
            <person name="Kaster A.-K."/>
            <person name="Ovreas L."/>
            <person name="Rohde M."/>
            <person name="Galperin M.Y."/>
            <person name="Jogler C."/>
        </authorList>
    </citation>
    <scope>NUCLEOTIDE SEQUENCE [LARGE SCALE GENOMIC DNA]</scope>
    <source>
        <strain evidence="1 2">CA13</strain>
    </source>
</reference>
<organism evidence="1 2">
    <name type="scientific">Novipirellula herctigrandis</name>
    <dbReference type="NCBI Taxonomy" id="2527986"/>
    <lineage>
        <taxon>Bacteria</taxon>
        <taxon>Pseudomonadati</taxon>
        <taxon>Planctomycetota</taxon>
        <taxon>Planctomycetia</taxon>
        <taxon>Pirellulales</taxon>
        <taxon>Pirellulaceae</taxon>
        <taxon>Novipirellula</taxon>
    </lineage>
</organism>
<dbReference type="RefSeq" id="WP_146396986.1">
    <property type="nucleotide sequence ID" value="NZ_SJPJ01000001.1"/>
</dbReference>
<accession>A0A5C5Z1F4</accession>
<name>A0A5C5Z1F4_9BACT</name>
<keyword evidence="2" id="KW-1185">Reference proteome</keyword>
<dbReference type="EMBL" id="SJPJ01000001">
    <property type="protein sequence ID" value="TWT81208.1"/>
    <property type="molecule type" value="Genomic_DNA"/>
</dbReference>
<evidence type="ECO:0000313" key="2">
    <source>
        <dbReference type="Proteomes" id="UP000315010"/>
    </source>
</evidence>
<dbReference type="OrthoDB" id="9930137at2"/>
<sequence length="90" mass="10434">MVKNEQVLVEYAKELIEARRSRGDTKLALMERFEINKTQAGLLLREATIQLYDHPSTDPIFWLAQTGGDVSPQHRRFARSKFYKLVLDSP</sequence>
<proteinExistence type="predicted"/>